<feature type="region of interest" description="Disordered" evidence="1">
    <location>
        <begin position="321"/>
        <end position="435"/>
    </location>
</feature>
<dbReference type="EMBL" id="UZAN01047060">
    <property type="protein sequence ID" value="VDP84967.1"/>
    <property type="molecule type" value="Genomic_DNA"/>
</dbReference>
<proteinExistence type="predicted"/>
<protein>
    <submittedName>
        <fullName evidence="5">Cystatin domain-containing protein</fullName>
    </submittedName>
</protein>
<feature type="compositionally biased region" description="Basic and acidic residues" evidence="1">
    <location>
        <begin position="382"/>
        <end position="400"/>
    </location>
</feature>
<reference evidence="5" key="1">
    <citation type="submission" date="2016-06" db="UniProtKB">
        <authorList>
            <consortium name="WormBaseParasite"/>
        </authorList>
    </citation>
    <scope>IDENTIFICATION</scope>
</reference>
<feature type="chain" id="PRO_5043138153" evidence="2">
    <location>
        <begin position="21"/>
        <end position="664"/>
    </location>
</feature>
<evidence type="ECO:0000313" key="5">
    <source>
        <dbReference type="WBParaSite" id="ECPE_0000922701-mRNA-1"/>
    </source>
</evidence>
<dbReference type="Proteomes" id="UP000272942">
    <property type="component" value="Unassembled WGS sequence"/>
</dbReference>
<organism evidence="5">
    <name type="scientific">Echinostoma caproni</name>
    <dbReference type="NCBI Taxonomy" id="27848"/>
    <lineage>
        <taxon>Eukaryota</taxon>
        <taxon>Metazoa</taxon>
        <taxon>Spiralia</taxon>
        <taxon>Lophotrochozoa</taxon>
        <taxon>Platyhelminthes</taxon>
        <taxon>Trematoda</taxon>
        <taxon>Digenea</taxon>
        <taxon>Plagiorchiida</taxon>
        <taxon>Echinostomata</taxon>
        <taxon>Echinostomatoidea</taxon>
        <taxon>Echinostomatidae</taxon>
        <taxon>Echinostoma</taxon>
    </lineage>
</organism>
<feature type="compositionally biased region" description="Basic and acidic residues" evidence="1">
    <location>
        <begin position="566"/>
        <end position="604"/>
    </location>
</feature>
<dbReference type="AlphaFoldDB" id="A0A183AQG4"/>
<dbReference type="GO" id="GO:0005730">
    <property type="term" value="C:nucleolus"/>
    <property type="evidence" value="ECO:0007669"/>
    <property type="project" value="InterPro"/>
</dbReference>
<feature type="compositionally biased region" description="Low complexity" evidence="1">
    <location>
        <begin position="353"/>
        <end position="378"/>
    </location>
</feature>
<feature type="region of interest" description="Disordered" evidence="1">
    <location>
        <begin position="548"/>
        <end position="614"/>
    </location>
</feature>
<accession>A0A183AQG4</accession>
<evidence type="ECO:0000256" key="1">
    <source>
        <dbReference type="SAM" id="MobiDB-lite"/>
    </source>
</evidence>
<evidence type="ECO:0000313" key="4">
    <source>
        <dbReference type="Proteomes" id="UP000272942"/>
    </source>
</evidence>
<feature type="compositionally biased region" description="Polar residues" evidence="1">
    <location>
        <begin position="334"/>
        <end position="345"/>
    </location>
</feature>
<gene>
    <name evidence="3" type="ORF">ECPE_LOCUS9199</name>
</gene>
<sequence length="664" mass="70175">MKLNTVKILIITFCVSEIYAQNAQDCKEVIATTEVQKFIVLSSGTGCQYRVKSESGKAVKVFVNATSGTKCVKVSTDGKSETLCPSGPTNQLTSSPPIDVSAVSDTTSSDATTAPTIEATTKATVAPLPPAKPETGGRDQESENSESSDKQEGDVSLKKESVKKANEKETGSSRGAGVEKKLNEQDQQEDEQEKSPVKPEKDDIQLIRLARDTSNDVTVYYVLDGVSKSNPSMILLPGLIAFLILSNLYGIVGKSTGVGENYFTLPTKDAQSCKEVVASNEVQKVTVLGSGTGCQYRVKSDSGKAVKVYVNATSGTKCVKVSSDGKSETLCPSGASNQFISSSPIEVSADSDTTSSEATTTKPTEAPTEPTTQPSQQAGKKPSQDKSQEDPSSRQPDPKEPGAAGEQRLPSGNDARQNVRVENNDKQSREGTDAISPALLRKARANLENAGSNDVIVYYVLEVKASGETKSFVVKGSGTGCQYRVKSDSGTAVKVYVNETSGTNCVKATSGDRSETLCPKGATTVFTSTSAIDVSADSVTTTTAADTTAETLTTQAQNPNPSGGAEGKDESKTDSNIKEETSKGKGQEPPEKEKKEKVKTEKGKGASAEMSKMEAPVVAASSVIRRARDTSNSTGFDDVIVYYMLGECESGTRYSCKRLNQSNV</sequence>
<feature type="signal peptide" evidence="2">
    <location>
        <begin position="1"/>
        <end position="20"/>
    </location>
</feature>
<dbReference type="InterPro" id="IPR039191">
    <property type="entry name" value="Nopp140-like"/>
</dbReference>
<dbReference type="PANTHER" id="PTHR23216:SF1">
    <property type="entry name" value="NUCLEOLAR AND COILED-BODY PHOSPHOPROTEIN 1"/>
    <property type="match status" value="1"/>
</dbReference>
<name>A0A183AQG4_9TREM</name>
<feature type="compositionally biased region" description="Basic and acidic residues" evidence="1">
    <location>
        <begin position="193"/>
        <end position="204"/>
    </location>
</feature>
<evidence type="ECO:0000256" key="2">
    <source>
        <dbReference type="SAM" id="SignalP"/>
    </source>
</evidence>
<evidence type="ECO:0000313" key="3">
    <source>
        <dbReference type="EMBL" id="VDP84967.1"/>
    </source>
</evidence>
<reference evidence="3 4" key="2">
    <citation type="submission" date="2018-11" db="EMBL/GenBank/DDBJ databases">
        <authorList>
            <consortium name="Pathogen Informatics"/>
        </authorList>
    </citation>
    <scope>NUCLEOTIDE SEQUENCE [LARGE SCALE GENOMIC DNA]</scope>
    <source>
        <strain evidence="3 4">Egypt</strain>
    </source>
</reference>
<feature type="compositionally biased region" description="Low complexity" evidence="1">
    <location>
        <begin position="99"/>
        <end position="114"/>
    </location>
</feature>
<feature type="compositionally biased region" description="Basic and acidic residues" evidence="1">
    <location>
        <begin position="417"/>
        <end position="432"/>
    </location>
</feature>
<dbReference type="PANTHER" id="PTHR23216">
    <property type="entry name" value="NUCLEOLAR AND COILED-BODY PHOSPHOPROTEIN 1"/>
    <property type="match status" value="1"/>
</dbReference>
<feature type="compositionally biased region" description="Basic and acidic residues" evidence="1">
    <location>
        <begin position="135"/>
        <end position="184"/>
    </location>
</feature>
<feature type="compositionally biased region" description="Polar residues" evidence="1">
    <location>
        <begin position="87"/>
        <end position="96"/>
    </location>
</feature>
<feature type="region of interest" description="Disordered" evidence="1">
    <location>
        <begin position="77"/>
        <end position="204"/>
    </location>
</feature>
<keyword evidence="2" id="KW-0732">Signal</keyword>
<keyword evidence="4" id="KW-1185">Reference proteome</keyword>
<dbReference type="WBParaSite" id="ECPE_0000922701-mRNA-1">
    <property type="protein sequence ID" value="ECPE_0000922701-mRNA-1"/>
    <property type="gene ID" value="ECPE_0000922701"/>
</dbReference>